<feature type="region of interest" description="Disordered" evidence="7">
    <location>
        <begin position="300"/>
        <end position="363"/>
    </location>
</feature>
<dbReference type="PROSITE" id="PS00027">
    <property type="entry name" value="HOMEOBOX_1"/>
    <property type="match status" value="1"/>
</dbReference>
<feature type="compositionally biased region" description="Basic and acidic residues" evidence="7">
    <location>
        <begin position="215"/>
        <end position="224"/>
    </location>
</feature>
<sequence>MEAPAPSSSSSDAATSSASSSGGSPPPASLSPGSASNGHSGSPPGSRSPREGVLTSAESTPDTGKTAVEGERHPKGKRKRTGAKDKQILEEEYQRNSKPDKAARLEIVKRVSLTEKEVQIWFQNRRQNDRRRTRTYSAEEVEAMTGGRIRLLASQPITSNTVLGLNDVNSVQYTPATEHAATPAFQSDPASYHSRDEPEKAQQVSQEAIPVGQGHVEREPRRLSEPWQPSSQSFTGSVGYLANRWNAANSSSASAPSSHLVRSHSFSSAFPPATAPSLVPSAASSLRLSTSLDGKAEVVPATTSPAHPNVAPPSPDTLHRQGPGRRLDFRRSHSTTSLPLPPISTLTRSLSPAPVGPLPPRLTRGRSRDVNAWEYCCGSESREDLLTMQAQHESSGSAAAAIHLIRSTSSPGGIPLPHGAGRKRNAAVTKTARRADPAKKPRLSTQASSLGRMETAVFSRGQRHNIKRAIPPAEQLDKPKPTSQSPLFLSGNDSDKENWDPEKDATSPRAFRRLSPYRPRMSNPTNRRPLPTSPSRRRALYHDKSRSPHRFLSRANTAPAVRGRGHSPPLRIFEDAEDKSPASSAVDDEVERFMRGAVISPSKKGDADAAASLLSLCRGKWR</sequence>
<dbReference type="GO" id="GO:0000976">
    <property type="term" value="F:transcription cis-regulatory region binding"/>
    <property type="evidence" value="ECO:0007669"/>
    <property type="project" value="TreeGrafter"/>
</dbReference>
<dbReference type="PANTHER" id="PTHR24323">
    <property type="entry name" value="CEH-10 HOMEODOMAIN-CONTAINING HOMOLOG"/>
    <property type="match status" value="1"/>
</dbReference>
<evidence type="ECO:0000256" key="2">
    <source>
        <dbReference type="ARBA" id="ARBA00023125"/>
    </source>
</evidence>
<dbReference type="SMART" id="SM00389">
    <property type="entry name" value="HOX"/>
    <property type="match status" value="1"/>
</dbReference>
<dbReference type="GO" id="GO:0000981">
    <property type="term" value="F:DNA-binding transcription factor activity, RNA polymerase II-specific"/>
    <property type="evidence" value="ECO:0007669"/>
    <property type="project" value="InterPro"/>
</dbReference>
<feature type="region of interest" description="Disordered" evidence="7">
    <location>
        <begin position="411"/>
        <end position="586"/>
    </location>
</feature>
<dbReference type="EMBL" id="MU860016">
    <property type="protein sequence ID" value="KAK4241803.1"/>
    <property type="molecule type" value="Genomic_DNA"/>
</dbReference>
<dbReference type="InterPro" id="IPR017970">
    <property type="entry name" value="Homeobox_CS"/>
</dbReference>
<gene>
    <name evidence="9" type="ORF">C8A03DRAFT_40769</name>
</gene>
<evidence type="ECO:0000256" key="4">
    <source>
        <dbReference type="ARBA" id="ARBA00023242"/>
    </source>
</evidence>
<dbReference type="InterPro" id="IPR001356">
    <property type="entry name" value="HD"/>
</dbReference>
<dbReference type="Gene3D" id="1.10.10.60">
    <property type="entry name" value="Homeodomain-like"/>
    <property type="match status" value="1"/>
</dbReference>
<keyword evidence="4 5" id="KW-0539">Nucleus</keyword>
<comment type="subcellular location">
    <subcellularLocation>
        <location evidence="1 5 6">Nucleus</location>
    </subcellularLocation>
</comment>
<accession>A0AAN7HFZ8</accession>
<evidence type="ECO:0000313" key="9">
    <source>
        <dbReference type="EMBL" id="KAK4241803.1"/>
    </source>
</evidence>
<dbReference type="InterPro" id="IPR009057">
    <property type="entry name" value="Homeodomain-like_sf"/>
</dbReference>
<dbReference type="Pfam" id="PF00046">
    <property type="entry name" value="Homeodomain"/>
    <property type="match status" value="1"/>
</dbReference>
<dbReference type="SUPFAM" id="SSF46689">
    <property type="entry name" value="Homeodomain-like"/>
    <property type="match status" value="1"/>
</dbReference>
<dbReference type="CDD" id="cd00086">
    <property type="entry name" value="homeodomain"/>
    <property type="match status" value="1"/>
</dbReference>
<name>A0AAN7HFZ8_9PEZI</name>
<keyword evidence="3 5" id="KW-0371">Homeobox</keyword>
<evidence type="ECO:0000256" key="1">
    <source>
        <dbReference type="ARBA" id="ARBA00004123"/>
    </source>
</evidence>
<reference evidence="9" key="2">
    <citation type="submission" date="2023-05" db="EMBL/GenBank/DDBJ databases">
        <authorList>
            <consortium name="Lawrence Berkeley National Laboratory"/>
            <person name="Steindorff A."/>
            <person name="Hensen N."/>
            <person name="Bonometti L."/>
            <person name="Westerberg I."/>
            <person name="Brannstrom I.O."/>
            <person name="Guillou S."/>
            <person name="Cros-Aarteil S."/>
            <person name="Calhoun S."/>
            <person name="Haridas S."/>
            <person name="Kuo A."/>
            <person name="Mondo S."/>
            <person name="Pangilinan J."/>
            <person name="Riley R."/>
            <person name="Labutti K."/>
            <person name="Andreopoulos B."/>
            <person name="Lipzen A."/>
            <person name="Chen C."/>
            <person name="Yanf M."/>
            <person name="Daum C."/>
            <person name="Ng V."/>
            <person name="Clum A."/>
            <person name="Ohm R."/>
            <person name="Martin F."/>
            <person name="Silar P."/>
            <person name="Natvig D."/>
            <person name="Lalanne C."/>
            <person name="Gautier V."/>
            <person name="Ament-Velasquez S.L."/>
            <person name="Kruys A."/>
            <person name="Hutchinson M.I."/>
            <person name="Powell A.J."/>
            <person name="Barry K."/>
            <person name="Miller A.N."/>
            <person name="Grigoriev I.V."/>
            <person name="Debuchy R."/>
            <person name="Gladieux P."/>
            <person name="Thoren M.H."/>
            <person name="Johannesson H."/>
        </authorList>
    </citation>
    <scope>NUCLEOTIDE SEQUENCE</scope>
    <source>
        <strain evidence="9">CBS 532.94</strain>
    </source>
</reference>
<feature type="compositionally biased region" description="Polar residues" evidence="7">
    <location>
        <begin position="334"/>
        <end position="350"/>
    </location>
</feature>
<evidence type="ECO:0000256" key="6">
    <source>
        <dbReference type="RuleBase" id="RU000682"/>
    </source>
</evidence>
<feature type="compositionally biased region" description="Low complexity" evidence="7">
    <location>
        <begin position="30"/>
        <end position="47"/>
    </location>
</feature>
<dbReference type="Proteomes" id="UP001303760">
    <property type="component" value="Unassembled WGS sequence"/>
</dbReference>
<evidence type="ECO:0000256" key="7">
    <source>
        <dbReference type="SAM" id="MobiDB-lite"/>
    </source>
</evidence>
<feature type="domain" description="Homeobox" evidence="8">
    <location>
        <begin position="72"/>
        <end position="132"/>
    </location>
</feature>
<organism evidence="9 10">
    <name type="scientific">Achaetomium macrosporum</name>
    <dbReference type="NCBI Taxonomy" id="79813"/>
    <lineage>
        <taxon>Eukaryota</taxon>
        <taxon>Fungi</taxon>
        <taxon>Dikarya</taxon>
        <taxon>Ascomycota</taxon>
        <taxon>Pezizomycotina</taxon>
        <taxon>Sordariomycetes</taxon>
        <taxon>Sordariomycetidae</taxon>
        <taxon>Sordariales</taxon>
        <taxon>Chaetomiaceae</taxon>
        <taxon>Achaetomium</taxon>
    </lineage>
</organism>
<evidence type="ECO:0000259" key="8">
    <source>
        <dbReference type="PROSITE" id="PS50071"/>
    </source>
</evidence>
<proteinExistence type="predicted"/>
<feature type="region of interest" description="Disordered" evidence="7">
    <location>
        <begin position="180"/>
        <end position="232"/>
    </location>
</feature>
<dbReference type="PANTHER" id="PTHR24323:SF7">
    <property type="entry name" value="HOMEOBOX DOMAIN-CONTAINING PROTEIN"/>
    <property type="match status" value="1"/>
</dbReference>
<evidence type="ECO:0000256" key="3">
    <source>
        <dbReference type="ARBA" id="ARBA00023155"/>
    </source>
</evidence>
<keyword evidence="2 5" id="KW-0238">DNA-binding</keyword>
<feature type="compositionally biased region" description="Low complexity" evidence="7">
    <location>
        <begin position="523"/>
        <end position="534"/>
    </location>
</feature>
<dbReference type="AlphaFoldDB" id="A0AAN7HFZ8"/>
<keyword evidence="10" id="KW-1185">Reference proteome</keyword>
<feature type="compositionally biased region" description="Basic and acidic residues" evidence="7">
    <location>
        <begin position="82"/>
        <end position="99"/>
    </location>
</feature>
<dbReference type="InterPro" id="IPR051775">
    <property type="entry name" value="Homeobox_domain"/>
</dbReference>
<evidence type="ECO:0000313" key="10">
    <source>
        <dbReference type="Proteomes" id="UP001303760"/>
    </source>
</evidence>
<reference evidence="9" key="1">
    <citation type="journal article" date="2023" name="Mol. Phylogenet. Evol.">
        <title>Genome-scale phylogeny and comparative genomics of the fungal order Sordariales.</title>
        <authorList>
            <person name="Hensen N."/>
            <person name="Bonometti L."/>
            <person name="Westerberg I."/>
            <person name="Brannstrom I.O."/>
            <person name="Guillou S."/>
            <person name="Cros-Aarteil S."/>
            <person name="Calhoun S."/>
            <person name="Haridas S."/>
            <person name="Kuo A."/>
            <person name="Mondo S."/>
            <person name="Pangilinan J."/>
            <person name="Riley R."/>
            <person name="LaButti K."/>
            <person name="Andreopoulos B."/>
            <person name="Lipzen A."/>
            <person name="Chen C."/>
            <person name="Yan M."/>
            <person name="Daum C."/>
            <person name="Ng V."/>
            <person name="Clum A."/>
            <person name="Steindorff A."/>
            <person name="Ohm R.A."/>
            <person name="Martin F."/>
            <person name="Silar P."/>
            <person name="Natvig D.O."/>
            <person name="Lalanne C."/>
            <person name="Gautier V."/>
            <person name="Ament-Velasquez S.L."/>
            <person name="Kruys A."/>
            <person name="Hutchinson M.I."/>
            <person name="Powell A.J."/>
            <person name="Barry K."/>
            <person name="Miller A.N."/>
            <person name="Grigoriev I.V."/>
            <person name="Debuchy R."/>
            <person name="Gladieux P."/>
            <person name="Hiltunen Thoren M."/>
            <person name="Johannesson H."/>
        </authorList>
    </citation>
    <scope>NUCLEOTIDE SEQUENCE</scope>
    <source>
        <strain evidence="9">CBS 532.94</strain>
    </source>
</reference>
<evidence type="ECO:0000256" key="5">
    <source>
        <dbReference type="PROSITE-ProRule" id="PRU00108"/>
    </source>
</evidence>
<feature type="DNA-binding region" description="Homeobox" evidence="5">
    <location>
        <begin position="74"/>
        <end position="133"/>
    </location>
</feature>
<dbReference type="GO" id="GO:0005634">
    <property type="term" value="C:nucleus"/>
    <property type="evidence" value="ECO:0007669"/>
    <property type="project" value="UniProtKB-SubCell"/>
</dbReference>
<feature type="compositionally biased region" description="Basic and acidic residues" evidence="7">
    <location>
        <begin position="493"/>
        <end position="506"/>
    </location>
</feature>
<dbReference type="PROSITE" id="PS50071">
    <property type="entry name" value="HOMEOBOX_2"/>
    <property type="match status" value="1"/>
</dbReference>
<protein>
    <recommendedName>
        <fullName evidence="8">Homeobox domain-containing protein</fullName>
    </recommendedName>
</protein>
<feature type="compositionally biased region" description="Low complexity" evidence="7">
    <location>
        <begin position="1"/>
        <end position="23"/>
    </location>
</feature>
<comment type="caution">
    <text evidence="9">The sequence shown here is derived from an EMBL/GenBank/DDBJ whole genome shotgun (WGS) entry which is preliminary data.</text>
</comment>
<feature type="region of interest" description="Disordered" evidence="7">
    <location>
        <begin position="1"/>
        <end position="99"/>
    </location>
</feature>